<organism evidence="7 8">
    <name type="scientific">SAR86 cluster bacterium</name>
    <dbReference type="NCBI Taxonomy" id="2030880"/>
    <lineage>
        <taxon>Bacteria</taxon>
        <taxon>Pseudomonadati</taxon>
        <taxon>Pseudomonadota</taxon>
        <taxon>Gammaproteobacteria</taxon>
        <taxon>SAR86 cluster</taxon>
    </lineage>
</organism>
<evidence type="ECO:0000256" key="6">
    <source>
        <dbReference type="SAM" id="Phobius"/>
    </source>
</evidence>
<dbReference type="InterPro" id="IPR003841">
    <property type="entry name" value="Na/Pi_transpt"/>
</dbReference>
<keyword evidence="5 6" id="KW-0472">Membrane</keyword>
<evidence type="ECO:0000256" key="5">
    <source>
        <dbReference type="ARBA" id="ARBA00023136"/>
    </source>
</evidence>
<feature type="transmembrane region" description="Helical" evidence="6">
    <location>
        <begin position="119"/>
        <end position="136"/>
    </location>
</feature>
<feature type="transmembrane region" description="Helical" evidence="6">
    <location>
        <begin position="255"/>
        <end position="278"/>
    </location>
</feature>
<feature type="transmembrane region" description="Helical" evidence="6">
    <location>
        <begin position="181"/>
        <end position="208"/>
    </location>
</feature>
<reference evidence="7" key="1">
    <citation type="submission" date="2020-05" db="EMBL/GenBank/DDBJ databases">
        <title>Sulfur intermediates as new biogeochemical hubs in an aquatic model microbial ecosystem.</title>
        <authorList>
            <person name="Vigneron A."/>
        </authorList>
    </citation>
    <scope>NUCLEOTIDE SEQUENCE</scope>
    <source>
        <strain evidence="7">Bin.250</strain>
    </source>
</reference>
<evidence type="ECO:0000313" key="8">
    <source>
        <dbReference type="Proteomes" id="UP000754644"/>
    </source>
</evidence>
<dbReference type="AlphaFoldDB" id="A0A973A855"/>
<proteinExistence type="predicted"/>
<dbReference type="Pfam" id="PF02690">
    <property type="entry name" value="Na_Pi_cotrans"/>
    <property type="match status" value="2"/>
</dbReference>
<name>A0A973A855_9GAMM</name>
<protein>
    <submittedName>
        <fullName evidence="7">Na/Pi cotransporter family protein</fullName>
    </submittedName>
</protein>
<feature type="transmembrane region" description="Helical" evidence="6">
    <location>
        <begin position="89"/>
        <end position="112"/>
    </location>
</feature>
<evidence type="ECO:0000313" key="7">
    <source>
        <dbReference type="EMBL" id="NQV64800.1"/>
    </source>
</evidence>
<evidence type="ECO:0000256" key="4">
    <source>
        <dbReference type="ARBA" id="ARBA00022989"/>
    </source>
</evidence>
<feature type="transmembrane region" description="Helical" evidence="6">
    <location>
        <begin position="284"/>
        <end position="306"/>
    </location>
</feature>
<gene>
    <name evidence="7" type="ORF">HQ497_05480</name>
</gene>
<dbReference type="Proteomes" id="UP000754644">
    <property type="component" value="Unassembled WGS sequence"/>
</dbReference>
<sequence length="313" mass="33146">MVAISTGTLDLWSIVVSIGIFLHGMHLLEQGLQGIGSKTLKQFLQAQTNSPLKGVFTGTLVTAFLQSSSLVGLIVLAFVGAGMLEMRNALGVILGSNLGTTVTGWMLAVLGFKLDLARFYQPLVAIGAFLTVFLPAGRRPYYLGNLVLGLGLLLMGLGTLITSLENLVPQVDTAILRGQGLLVYCLIGAVLTALVQSSSVVMMVVLSALHAGVISVTEAIPIAIGSNIGTTSTVLLSAVDGLVEKRRVAYAHLIFNLLTAIVALLCLPLFVFIIHNVFGASDPLFVLVLFHSLFNFLGILIFLPFLDPFIGLL</sequence>
<keyword evidence="3 6" id="KW-0812">Transmembrane</keyword>
<accession>A0A973A855</accession>
<dbReference type="PANTHER" id="PTHR10010">
    <property type="entry name" value="SOLUTE CARRIER FAMILY 34 SODIUM PHOSPHATE , MEMBER 2-RELATED"/>
    <property type="match status" value="1"/>
</dbReference>
<evidence type="ECO:0000256" key="3">
    <source>
        <dbReference type="ARBA" id="ARBA00022692"/>
    </source>
</evidence>
<feature type="transmembrane region" description="Helical" evidence="6">
    <location>
        <begin position="60"/>
        <end position="83"/>
    </location>
</feature>
<evidence type="ECO:0000256" key="1">
    <source>
        <dbReference type="ARBA" id="ARBA00004651"/>
    </source>
</evidence>
<feature type="transmembrane region" description="Helical" evidence="6">
    <location>
        <begin position="12"/>
        <end position="28"/>
    </location>
</feature>
<feature type="transmembrane region" description="Helical" evidence="6">
    <location>
        <begin position="142"/>
        <end position="161"/>
    </location>
</feature>
<dbReference type="GO" id="GO:0005886">
    <property type="term" value="C:plasma membrane"/>
    <property type="evidence" value="ECO:0007669"/>
    <property type="project" value="UniProtKB-SubCell"/>
</dbReference>
<keyword evidence="2" id="KW-1003">Cell membrane</keyword>
<dbReference type="GO" id="GO:0005436">
    <property type="term" value="F:sodium:phosphate symporter activity"/>
    <property type="evidence" value="ECO:0007669"/>
    <property type="project" value="InterPro"/>
</dbReference>
<evidence type="ECO:0000256" key="2">
    <source>
        <dbReference type="ARBA" id="ARBA00022475"/>
    </source>
</evidence>
<dbReference type="GO" id="GO:0044341">
    <property type="term" value="P:sodium-dependent phosphate transport"/>
    <property type="evidence" value="ECO:0007669"/>
    <property type="project" value="InterPro"/>
</dbReference>
<feature type="non-terminal residue" evidence="7">
    <location>
        <position position="313"/>
    </location>
</feature>
<dbReference type="NCBIfam" id="NF037997">
    <property type="entry name" value="Na_Pi_symport"/>
    <property type="match status" value="1"/>
</dbReference>
<dbReference type="EMBL" id="JABMOJ010000204">
    <property type="protein sequence ID" value="NQV64800.1"/>
    <property type="molecule type" value="Genomic_DNA"/>
</dbReference>
<comment type="caution">
    <text evidence="7">The sequence shown here is derived from an EMBL/GenBank/DDBJ whole genome shotgun (WGS) entry which is preliminary data.</text>
</comment>
<comment type="subcellular location">
    <subcellularLocation>
        <location evidence="1">Cell membrane</location>
        <topology evidence="1">Multi-pass membrane protein</topology>
    </subcellularLocation>
</comment>
<keyword evidence="4 6" id="KW-1133">Transmembrane helix</keyword>
<dbReference type="PANTHER" id="PTHR10010:SF46">
    <property type="entry name" value="SODIUM-DEPENDENT PHOSPHATE TRANSPORT PROTEIN 2B"/>
    <property type="match status" value="1"/>
</dbReference>